<keyword evidence="4" id="KW-1185">Reference proteome</keyword>
<proteinExistence type="inferred from homology"/>
<name>A0A511T9M3_MYXFU</name>
<organism evidence="2 5">
    <name type="scientific">Myxococcus fulvus</name>
    <dbReference type="NCBI Taxonomy" id="33"/>
    <lineage>
        <taxon>Bacteria</taxon>
        <taxon>Pseudomonadati</taxon>
        <taxon>Myxococcota</taxon>
        <taxon>Myxococcia</taxon>
        <taxon>Myxococcales</taxon>
        <taxon>Cystobacterineae</taxon>
        <taxon>Myxococcaceae</taxon>
        <taxon>Myxococcus</taxon>
    </lineage>
</organism>
<gene>
    <name evidence="2" type="ORF">MFU01_52090</name>
    <name evidence="3" type="ORF">SAMN05443572_110232</name>
</gene>
<dbReference type="PANTHER" id="PTHR35201:SF4">
    <property type="entry name" value="BETA-PINACENE SYNTHASE-RELATED"/>
    <property type="match status" value="1"/>
</dbReference>
<dbReference type="EC" id="4.2.3.-" evidence="1"/>
<comment type="similarity">
    <text evidence="1">Belongs to the terpene synthase family.</text>
</comment>
<dbReference type="EMBL" id="FOIB01000010">
    <property type="protein sequence ID" value="SEU35252.1"/>
    <property type="molecule type" value="Genomic_DNA"/>
</dbReference>
<dbReference type="AlphaFoldDB" id="A0A511T9M3"/>
<dbReference type="PANTHER" id="PTHR35201">
    <property type="entry name" value="TERPENE SYNTHASE"/>
    <property type="match status" value="1"/>
</dbReference>
<dbReference type="EMBL" id="BJXR01000037">
    <property type="protein sequence ID" value="GEN10172.1"/>
    <property type="molecule type" value="Genomic_DNA"/>
</dbReference>
<dbReference type="STRING" id="1334629.MFUL124B02_14525"/>
<reference evidence="2 5" key="2">
    <citation type="submission" date="2019-07" db="EMBL/GenBank/DDBJ databases">
        <title>Whole genome shotgun sequence of Myxococcus fulvus NBRC 100333.</title>
        <authorList>
            <person name="Hosoyama A."/>
            <person name="Uohara A."/>
            <person name="Ohji S."/>
            <person name="Ichikawa N."/>
        </authorList>
    </citation>
    <scope>NUCLEOTIDE SEQUENCE [LARGE SCALE GENOMIC DNA]</scope>
    <source>
        <strain evidence="2 5">NBRC 100333</strain>
    </source>
</reference>
<evidence type="ECO:0000313" key="3">
    <source>
        <dbReference type="EMBL" id="SEU35252.1"/>
    </source>
</evidence>
<comment type="caution">
    <text evidence="2">The sequence shown here is derived from an EMBL/GenBank/DDBJ whole genome shotgun (WGS) entry which is preliminary data.</text>
</comment>
<dbReference type="RefSeq" id="WP_046712537.1">
    <property type="nucleotide sequence ID" value="NZ_BJXR01000037.1"/>
</dbReference>
<dbReference type="GO" id="GO:0046872">
    <property type="term" value="F:metal ion binding"/>
    <property type="evidence" value="ECO:0007669"/>
    <property type="project" value="UniProtKB-KW"/>
</dbReference>
<dbReference type="Proteomes" id="UP000183760">
    <property type="component" value="Unassembled WGS sequence"/>
</dbReference>
<dbReference type="Gene3D" id="1.10.600.10">
    <property type="entry name" value="Farnesyl Diphosphate Synthase"/>
    <property type="match status" value="1"/>
</dbReference>
<dbReference type="SFLD" id="SFLDS00005">
    <property type="entry name" value="Isoprenoid_Synthase_Type_I"/>
    <property type="match status" value="1"/>
</dbReference>
<accession>A0A511T9M3</accession>
<evidence type="ECO:0000313" key="4">
    <source>
        <dbReference type="Proteomes" id="UP000183760"/>
    </source>
</evidence>
<dbReference type="GO" id="GO:0010333">
    <property type="term" value="F:terpene synthase activity"/>
    <property type="evidence" value="ECO:0007669"/>
    <property type="project" value="InterPro"/>
</dbReference>
<reference evidence="3 4" key="1">
    <citation type="submission" date="2016-10" db="EMBL/GenBank/DDBJ databases">
        <authorList>
            <person name="Varghese N."/>
            <person name="Submissions S."/>
        </authorList>
    </citation>
    <scope>NUCLEOTIDE SEQUENCE [LARGE SCALE GENOMIC DNA]</scope>
    <source>
        <strain evidence="3 4">DSM 16525</strain>
    </source>
</reference>
<sequence length="331" mass="38036">MKPASSPAVRERRFPSAVHPAVEELELHGLQWCQRFGMLPNEERTEVFKLSKFGWLGGRTYGRVGFEEACLATRYLIWLFMNDDWTDTLPLEQVRVHEQHLLGVLEGADPADREVVPTVSALRDVWKDVQAMAAPLCQQRFKLHLGKYIRSTTWEAGNRRVLRVPDLEAYLEMRLVTGAMDSVLDLIEITQHLCLPDAVLRHEVVAEMALCVCHLINWSNDVGSLEREARQGDVHNLVMVLRQQHELSMEEAIRRATRMYDEMLERFVALERRLPSFGAEEDAALRLYVVGLEDWLQGYEDWFREDSQRYALDSWGLGGMVSNRGVPSSNS</sequence>
<dbReference type="SFLD" id="SFLDG01020">
    <property type="entry name" value="Terpene_Cyclase_Like_2"/>
    <property type="match status" value="1"/>
</dbReference>
<dbReference type="InterPro" id="IPR008949">
    <property type="entry name" value="Isoprenoid_synthase_dom_sf"/>
</dbReference>
<dbReference type="SUPFAM" id="SSF48576">
    <property type="entry name" value="Terpenoid synthases"/>
    <property type="match status" value="1"/>
</dbReference>
<evidence type="ECO:0000256" key="1">
    <source>
        <dbReference type="RuleBase" id="RU366034"/>
    </source>
</evidence>
<evidence type="ECO:0000313" key="5">
    <source>
        <dbReference type="Proteomes" id="UP000321514"/>
    </source>
</evidence>
<evidence type="ECO:0000313" key="2">
    <source>
        <dbReference type="EMBL" id="GEN10172.1"/>
    </source>
</evidence>
<dbReference type="Pfam" id="PF19086">
    <property type="entry name" value="Terpene_syn_C_2"/>
    <property type="match status" value="1"/>
</dbReference>
<dbReference type="Proteomes" id="UP000321514">
    <property type="component" value="Unassembled WGS sequence"/>
</dbReference>
<keyword evidence="1" id="KW-0456">Lyase</keyword>
<keyword evidence="1" id="KW-0460">Magnesium</keyword>
<comment type="cofactor">
    <cofactor evidence="1">
        <name>Mg(2+)</name>
        <dbReference type="ChEBI" id="CHEBI:18420"/>
    </cofactor>
</comment>
<dbReference type="InterPro" id="IPR034686">
    <property type="entry name" value="Terpene_cyclase-like_2"/>
</dbReference>
<keyword evidence="1" id="KW-0479">Metal-binding</keyword>
<protein>
    <recommendedName>
        <fullName evidence="1">Terpene synthase</fullName>
        <ecNumber evidence="1">4.2.3.-</ecNumber>
    </recommendedName>
</protein>